<dbReference type="PANTHER" id="PTHR15020:SF43">
    <property type="entry name" value="NAD(P)-BINDING DOMAIN-CONTAINING PROTEIN"/>
    <property type="match status" value="1"/>
</dbReference>
<dbReference type="KEGG" id="sfo:Z042_02455"/>
<dbReference type="Gene3D" id="3.40.50.720">
    <property type="entry name" value="NAD(P)-binding Rossmann-like Domain"/>
    <property type="match status" value="1"/>
</dbReference>
<dbReference type="Pfam" id="PF13460">
    <property type="entry name" value="NAD_binding_10"/>
    <property type="match status" value="1"/>
</dbReference>
<dbReference type="eggNOG" id="COG0702">
    <property type="taxonomic scope" value="Bacteria"/>
</dbReference>
<organism evidence="2 3">
    <name type="scientific">Chania multitudinisentens RB-25</name>
    <dbReference type="NCBI Taxonomy" id="1441930"/>
    <lineage>
        <taxon>Bacteria</taxon>
        <taxon>Pseudomonadati</taxon>
        <taxon>Pseudomonadota</taxon>
        <taxon>Gammaproteobacteria</taxon>
        <taxon>Enterobacterales</taxon>
        <taxon>Yersiniaceae</taxon>
        <taxon>Chania</taxon>
    </lineage>
</organism>
<dbReference type="OrthoDB" id="9798669at2"/>
<sequence length="266" mass="29320">MVNKTLNILIIGATGSIGKHVTAIAVNAGHRVRVLLRKTSHDEMLPEQVQKYYGDVTQPETLGDALKGIEAVVFTLGTHGQGKLGAQAVDYGGVRNVLMALRGRAVRVALMTTIGVTERKGVWNQRTQLHDWKRCSERLLRASGQVYTIVRPGWFDYNQPDEHRLILLQGDRRHSGTPQDGVIARKQIAEVLVASLTSQAAMNKSFELVAERGPAQHELEPLFAALKSDQHDALDGVEDLNNMPLAEEPVSVQMELQNLSALRNKP</sequence>
<dbReference type="SUPFAM" id="SSF51735">
    <property type="entry name" value="NAD(P)-binding Rossmann-fold domains"/>
    <property type="match status" value="1"/>
</dbReference>
<protein>
    <submittedName>
        <fullName evidence="2">NAD-dependent dehydratase</fullName>
    </submittedName>
</protein>
<dbReference type="PANTHER" id="PTHR15020">
    <property type="entry name" value="FLAVIN REDUCTASE-RELATED"/>
    <property type="match status" value="1"/>
</dbReference>
<dbReference type="PATRIC" id="fig|1441930.4.peg.500"/>
<dbReference type="EMBL" id="CP007044">
    <property type="protein sequence ID" value="AHG18607.1"/>
    <property type="molecule type" value="Genomic_DNA"/>
</dbReference>
<keyword evidence="3" id="KW-1185">Reference proteome</keyword>
<evidence type="ECO:0000259" key="1">
    <source>
        <dbReference type="Pfam" id="PF13460"/>
    </source>
</evidence>
<gene>
    <name evidence="2" type="ORF">Z042_02455</name>
</gene>
<proteinExistence type="predicted"/>
<dbReference type="STRING" id="1441930.Z042_02455"/>
<evidence type="ECO:0000313" key="3">
    <source>
        <dbReference type="Proteomes" id="UP000019030"/>
    </source>
</evidence>
<dbReference type="CDD" id="cd05243">
    <property type="entry name" value="SDR_a5"/>
    <property type="match status" value="1"/>
</dbReference>
<dbReference type="InterPro" id="IPR036291">
    <property type="entry name" value="NAD(P)-bd_dom_sf"/>
</dbReference>
<reference evidence="2 3" key="1">
    <citation type="submission" date="2014-01" db="EMBL/GenBank/DDBJ databases">
        <title>Isolation of Serratia multitudinisentens RB-25 from Ex-Landfill site.</title>
        <authorList>
            <person name="Robson E.H.J."/>
        </authorList>
    </citation>
    <scope>NUCLEOTIDE SEQUENCE [LARGE SCALE GENOMIC DNA]</scope>
    <source>
        <strain evidence="2 3">RB-25</strain>
    </source>
</reference>
<reference evidence="2 3" key="2">
    <citation type="submission" date="2015-03" db="EMBL/GenBank/DDBJ databases">
        <authorList>
            <person name="Chan K.-G."/>
        </authorList>
    </citation>
    <scope>NUCLEOTIDE SEQUENCE [LARGE SCALE GENOMIC DNA]</scope>
    <source>
        <strain evidence="2 3">RB-25</strain>
    </source>
</reference>
<evidence type="ECO:0000313" key="2">
    <source>
        <dbReference type="EMBL" id="AHG18607.1"/>
    </source>
</evidence>
<name>W0L8L7_9GAMM</name>
<dbReference type="InterPro" id="IPR016040">
    <property type="entry name" value="NAD(P)-bd_dom"/>
</dbReference>
<dbReference type="AlphaFoldDB" id="W0L8L7"/>
<dbReference type="RefSeq" id="WP_024913600.1">
    <property type="nucleotide sequence ID" value="NZ_CP007044.2"/>
</dbReference>
<dbReference type="HOGENOM" id="CLU_025711_0_3_6"/>
<accession>W0L8L7</accession>
<feature type="domain" description="NAD(P)-binding" evidence="1">
    <location>
        <begin position="12"/>
        <end position="198"/>
    </location>
</feature>
<dbReference type="Proteomes" id="UP000019030">
    <property type="component" value="Chromosome"/>
</dbReference>